<dbReference type="SUPFAM" id="SSF51984">
    <property type="entry name" value="MurCD N-terminal domain"/>
    <property type="match status" value="1"/>
</dbReference>
<dbReference type="GO" id="GO:0008764">
    <property type="term" value="F:UDP-N-acetylmuramoylalanine-D-glutamate ligase activity"/>
    <property type="evidence" value="ECO:0007669"/>
    <property type="project" value="UniProtKB-UniRule"/>
</dbReference>
<dbReference type="InterPro" id="IPR013221">
    <property type="entry name" value="Mur_ligase_cen"/>
</dbReference>
<evidence type="ECO:0000256" key="8">
    <source>
        <dbReference type="RuleBase" id="RU003664"/>
    </source>
</evidence>
<proteinExistence type="inferred from homology"/>
<dbReference type="SUPFAM" id="SSF53244">
    <property type="entry name" value="MurD-like peptide ligases, peptide-binding domain"/>
    <property type="match status" value="1"/>
</dbReference>
<evidence type="ECO:0000256" key="6">
    <source>
        <dbReference type="ARBA" id="ARBA00022840"/>
    </source>
</evidence>
<name>A0A4D6YFX2_BUCMH</name>
<dbReference type="EMBL" id="CP033004">
    <property type="protein sequence ID" value="QCI23235.1"/>
    <property type="molecule type" value="Genomic_DNA"/>
</dbReference>
<organism evidence="11 12">
    <name type="scientific">Buchnera aphidicola subsp. Melaphis rhois</name>
    <dbReference type="NCBI Taxonomy" id="118103"/>
    <lineage>
        <taxon>Bacteria</taxon>
        <taxon>Pseudomonadati</taxon>
        <taxon>Pseudomonadota</taxon>
        <taxon>Gammaproteobacteria</taxon>
        <taxon>Enterobacterales</taxon>
        <taxon>Erwiniaceae</taxon>
        <taxon>Buchnera</taxon>
    </lineage>
</organism>
<feature type="domain" description="Mur ligase central" evidence="10">
    <location>
        <begin position="99"/>
        <end position="268"/>
    </location>
</feature>
<dbReference type="Gene3D" id="3.40.50.720">
    <property type="entry name" value="NAD(P)-binding Rossmann-like Domain"/>
    <property type="match status" value="1"/>
</dbReference>
<dbReference type="GO" id="GO:0009252">
    <property type="term" value="P:peptidoglycan biosynthetic process"/>
    <property type="evidence" value="ECO:0007669"/>
    <property type="project" value="UniProtKB-UniRule"/>
</dbReference>
<evidence type="ECO:0000256" key="3">
    <source>
        <dbReference type="ARBA" id="ARBA00022490"/>
    </source>
</evidence>
<sequence>MGLTGISCLHFFVSRKIYPKIMNFDSNSKYIKNIKLFKNITYHIGSINYEWIRESDLIIKSPGITLSHPALIYAHKKGIEIIGDIELFVRETNVPIIAITGSNGKSTVTTMVNNILQLSGLKVYMGGNIGIPALNILNHSAELYILELSSFQLETTSTLKPEIASVLNISPDHMNRYPLGMTEYRQKKLKIYNKAKLSILNLEDELSYNKDIKTRPNITFGVKKGEYHLKKIYNCIWLCYKSTKLLNTNKLLISGQHNYINALSALSIVHNLNIDIKISLKALQQFLGLPHRFQFVYKRNNVVWINDSKSTNIGSTQSAINNLLPYVIGKIRLILGGDGKLADFSLLKPYLKHENIIIYCYGKSQRTLSTLFPEKSMCLNTLKDTVYFIKKILKPHDIVLLSPACSSVDQFSNFEERGNVFMKLIKDIHQ</sequence>
<dbReference type="Gene3D" id="3.90.190.20">
    <property type="entry name" value="Mur ligase, C-terminal domain"/>
    <property type="match status" value="1"/>
</dbReference>
<dbReference type="InterPro" id="IPR036615">
    <property type="entry name" value="Mur_ligase_C_dom_sf"/>
</dbReference>
<dbReference type="Pfam" id="PF08245">
    <property type="entry name" value="Mur_ligase_M"/>
    <property type="match status" value="1"/>
</dbReference>
<dbReference type="EC" id="6.3.2.9" evidence="7 8"/>
<keyword evidence="6 7" id="KW-0067">ATP-binding</keyword>
<dbReference type="GO" id="GO:0071555">
    <property type="term" value="P:cell wall organization"/>
    <property type="evidence" value="ECO:0007669"/>
    <property type="project" value="UniProtKB-KW"/>
</dbReference>
<keyword evidence="7 8" id="KW-0573">Peptidoglycan synthesis</keyword>
<dbReference type="Proteomes" id="UP000298566">
    <property type="component" value="Chromosome"/>
</dbReference>
<comment type="subcellular location">
    <subcellularLocation>
        <location evidence="1 7 8">Cytoplasm</location>
    </subcellularLocation>
</comment>
<keyword evidence="5 7" id="KW-0547">Nucleotide-binding</keyword>
<keyword evidence="7 8" id="KW-0132">Cell division</keyword>
<evidence type="ECO:0000259" key="10">
    <source>
        <dbReference type="Pfam" id="PF08245"/>
    </source>
</evidence>
<keyword evidence="7 8" id="KW-0961">Cell wall biogenesis/degradation</keyword>
<keyword evidence="4 7" id="KW-0436">Ligase</keyword>
<accession>A0A4D6YFX2</accession>
<dbReference type="SUPFAM" id="SSF53623">
    <property type="entry name" value="MurD-like peptide ligases, catalytic domain"/>
    <property type="match status" value="1"/>
</dbReference>
<comment type="similarity">
    <text evidence="7">Belongs to the MurCDEF family.</text>
</comment>
<dbReference type="AlphaFoldDB" id="A0A4D6YFX2"/>
<evidence type="ECO:0000313" key="12">
    <source>
        <dbReference type="Proteomes" id="UP000298566"/>
    </source>
</evidence>
<dbReference type="Pfam" id="PF21799">
    <property type="entry name" value="MurD-like_N"/>
    <property type="match status" value="1"/>
</dbReference>
<reference evidence="11 12" key="1">
    <citation type="submission" date="2018-10" db="EMBL/GenBank/DDBJ databases">
        <title>Comparative functional genomics of the obligate endosymbiont Buchnera aphidicola.</title>
        <authorList>
            <person name="Chong R.A."/>
        </authorList>
    </citation>
    <scope>NUCLEOTIDE SEQUENCE [LARGE SCALE GENOMIC DNA]</scope>
    <source>
        <strain evidence="11 12">Mrh</strain>
    </source>
</reference>
<comment type="catalytic activity">
    <reaction evidence="7 8">
        <text>UDP-N-acetyl-alpha-D-muramoyl-L-alanine + D-glutamate + ATP = UDP-N-acetyl-alpha-D-muramoyl-L-alanyl-D-glutamate + ADP + phosphate + H(+)</text>
        <dbReference type="Rhea" id="RHEA:16429"/>
        <dbReference type="ChEBI" id="CHEBI:15378"/>
        <dbReference type="ChEBI" id="CHEBI:29986"/>
        <dbReference type="ChEBI" id="CHEBI:30616"/>
        <dbReference type="ChEBI" id="CHEBI:43474"/>
        <dbReference type="ChEBI" id="CHEBI:83898"/>
        <dbReference type="ChEBI" id="CHEBI:83900"/>
        <dbReference type="ChEBI" id="CHEBI:456216"/>
        <dbReference type="EC" id="6.3.2.9"/>
    </reaction>
</comment>
<dbReference type="InterPro" id="IPR004101">
    <property type="entry name" value="Mur_ligase_C"/>
</dbReference>
<comment type="function">
    <text evidence="7 8">Cell wall formation. Catalyzes the addition of glutamate to the nucleotide precursor UDP-N-acetylmuramoyl-L-alanine (UMA).</text>
</comment>
<dbReference type="NCBIfam" id="TIGR01087">
    <property type="entry name" value="murD"/>
    <property type="match status" value="1"/>
</dbReference>
<evidence type="ECO:0000256" key="5">
    <source>
        <dbReference type="ARBA" id="ARBA00022741"/>
    </source>
</evidence>
<evidence type="ECO:0000259" key="9">
    <source>
        <dbReference type="Pfam" id="PF02875"/>
    </source>
</evidence>
<protein>
    <recommendedName>
        <fullName evidence="7 8">UDP-N-acetylmuramoylalanine--D-glutamate ligase</fullName>
        <ecNumber evidence="7 8">6.3.2.9</ecNumber>
    </recommendedName>
    <alternativeName>
        <fullName evidence="7">D-glutamic acid-adding enzyme</fullName>
    </alternativeName>
    <alternativeName>
        <fullName evidence="7">UDP-N-acetylmuramoyl-L-alanyl-D-glutamate synthetase</fullName>
    </alternativeName>
</protein>
<keyword evidence="3 7" id="KW-0963">Cytoplasm</keyword>
<evidence type="ECO:0000256" key="4">
    <source>
        <dbReference type="ARBA" id="ARBA00022598"/>
    </source>
</evidence>
<keyword evidence="7 8" id="KW-0133">Cell shape</keyword>
<dbReference type="Pfam" id="PF02875">
    <property type="entry name" value="Mur_ligase_C"/>
    <property type="match status" value="1"/>
</dbReference>
<dbReference type="PANTHER" id="PTHR43692:SF1">
    <property type="entry name" value="UDP-N-ACETYLMURAMOYLALANINE--D-GLUTAMATE LIGASE"/>
    <property type="match status" value="1"/>
</dbReference>
<dbReference type="GO" id="GO:0005737">
    <property type="term" value="C:cytoplasm"/>
    <property type="evidence" value="ECO:0007669"/>
    <property type="project" value="UniProtKB-SubCell"/>
</dbReference>
<evidence type="ECO:0000256" key="2">
    <source>
        <dbReference type="ARBA" id="ARBA00004752"/>
    </source>
</evidence>
<dbReference type="GO" id="GO:0005524">
    <property type="term" value="F:ATP binding"/>
    <property type="evidence" value="ECO:0007669"/>
    <property type="project" value="UniProtKB-UniRule"/>
</dbReference>
<dbReference type="GO" id="GO:0051301">
    <property type="term" value="P:cell division"/>
    <property type="evidence" value="ECO:0007669"/>
    <property type="project" value="UniProtKB-KW"/>
</dbReference>
<dbReference type="PANTHER" id="PTHR43692">
    <property type="entry name" value="UDP-N-ACETYLMURAMOYLALANINE--D-GLUTAMATE LIGASE"/>
    <property type="match status" value="1"/>
</dbReference>
<evidence type="ECO:0000256" key="7">
    <source>
        <dbReference type="HAMAP-Rule" id="MF_00639"/>
    </source>
</evidence>
<feature type="domain" description="Mur ligase C-terminal" evidence="9">
    <location>
        <begin position="291"/>
        <end position="405"/>
    </location>
</feature>
<dbReference type="UniPathway" id="UPA00219"/>
<keyword evidence="7 8" id="KW-0131">Cell cycle</keyword>
<evidence type="ECO:0000313" key="11">
    <source>
        <dbReference type="EMBL" id="QCI23235.1"/>
    </source>
</evidence>
<gene>
    <name evidence="7 11" type="primary">murD</name>
    <name evidence="11" type="ORF">D9V73_01025</name>
</gene>
<feature type="binding site" evidence="7">
    <location>
        <begin position="101"/>
        <end position="107"/>
    </location>
    <ligand>
        <name>ATP</name>
        <dbReference type="ChEBI" id="CHEBI:30616"/>
    </ligand>
</feature>
<dbReference type="HAMAP" id="MF_00639">
    <property type="entry name" value="MurD"/>
    <property type="match status" value="1"/>
</dbReference>
<comment type="pathway">
    <text evidence="2 7 8">Cell wall biogenesis; peptidoglycan biosynthesis.</text>
</comment>
<dbReference type="OrthoDB" id="9809796at2"/>
<evidence type="ECO:0000256" key="1">
    <source>
        <dbReference type="ARBA" id="ARBA00004496"/>
    </source>
</evidence>
<dbReference type="InterPro" id="IPR005762">
    <property type="entry name" value="MurD"/>
</dbReference>
<dbReference type="InterPro" id="IPR036565">
    <property type="entry name" value="Mur-like_cat_sf"/>
</dbReference>
<dbReference type="GO" id="GO:0008360">
    <property type="term" value="P:regulation of cell shape"/>
    <property type="evidence" value="ECO:0007669"/>
    <property type="project" value="UniProtKB-KW"/>
</dbReference>
<dbReference type="Gene3D" id="3.40.1190.10">
    <property type="entry name" value="Mur-like, catalytic domain"/>
    <property type="match status" value="1"/>
</dbReference>